<dbReference type="PANTHER" id="PTHR45569:SF1">
    <property type="entry name" value="SENSOR PROTEIN KDPD"/>
    <property type="match status" value="1"/>
</dbReference>
<dbReference type="SUPFAM" id="SSF55781">
    <property type="entry name" value="GAF domain-like"/>
    <property type="match status" value="1"/>
</dbReference>
<keyword evidence="4" id="KW-0597">Phosphoprotein</keyword>
<evidence type="ECO:0000256" key="12">
    <source>
        <dbReference type="ARBA" id="ARBA00023136"/>
    </source>
</evidence>
<dbReference type="InterPro" id="IPR003018">
    <property type="entry name" value="GAF"/>
</dbReference>
<evidence type="ECO:0000256" key="1">
    <source>
        <dbReference type="ARBA" id="ARBA00000085"/>
    </source>
</evidence>
<dbReference type="CDD" id="cd00082">
    <property type="entry name" value="HisKA"/>
    <property type="match status" value="1"/>
</dbReference>
<dbReference type="Gene3D" id="1.10.287.130">
    <property type="match status" value="1"/>
</dbReference>
<dbReference type="SUPFAM" id="SSF47384">
    <property type="entry name" value="Homodimeric domain of signal transducing histidine kinase"/>
    <property type="match status" value="1"/>
</dbReference>
<dbReference type="Pfam" id="PF02518">
    <property type="entry name" value="HATPase_c"/>
    <property type="match status" value="1"/>
</dbReference>
<dbReference type="PANTHER" id="PTHR45569">
    <property type="entry name" value="SENSOR PROTEIN KDPD"/>
    <property type="match status" value="1"/>
</dbReference>
<dbReference type="RefSeq" id="WP_268005161.1">
    <property type="nucleotide sequence ID" value="NZ_CP104067.1"/>
</dbReference>
<evidence type="ECO:0000256" key="3">
    <source>
        <dbReference type="ARBA" id="ARBA00012438"/>
    </source>
</evidence>
<dbReference type="InterPro" id="IPR036890">
    <property type="entry name" value="HATPase_C_sf"/>
</dbReference>
<dbReference type="Gene3D" id="3.30.565.10">
    <property type="entry name" value="Histidine kinase-like ATPase, C-terminal domain"/>
    <property type="match status" value="1"/>
</dbReference>
<keyword evidence="8" id="KW-0418">Kinase</keyword>
<dbReference type="Gene3D" id="1.20.120.620">
    <property type="entry name" value="Backbone structure of the membrane domain of e. Coli histidine kinase receptor kdpd"/>
    <property type="match status" value="1"/>
</dbReference>
<dbReference type="InterPro" id="IPR003661">
    <property type="entry name" value="HisK_dim/P_dom"/>
</dbReference>
<name>A0ABY6ZEJ6_9BACL</name>
<dbReference type="SMART" id="SM00387">
    <property type="entry name" value="HATPase_c"/>
    <property type="match status" value="1"/>
</dbReference>
<keyword evidence="5" id="KW-0808">Transferase</keyword>
<feature type="domain" description="Histidine kinase" evidence="14">
    <location>
        <begin position="313"/>
        <end position="528"/>
    </location>
</feature>
<protein>
    <recommendedName>
        <fullName evidence="3">histidine kinase</fullName>
        <ecNumber evidence="3">2.7.13.3</ecNumber>
    </recommendedName>
</protein>
<evidence type="ECO:0000256" key="10">
    <source>
        <dbReference type="ARBA" id="ARBA00022989"/>
    </source>
</evidence>
<dbReference type="InterPro" id="IPR004358">
    <property type="entry name" value="Sig_transdc_His_kin-like_C"/>
</dbReference>
<dbReference type="Proteomes" id="UP001164761">
    <property type="component" value="Chromosome"/>
</dbReference>
<dbReference type="PRINTS" id="PR00344">
    <property type="entry name" value="BCTRLSENSOR"/>
</dbReference>
<dbReference type="Pfam" id="PF00512">
    <property type="entry name" value="HisKA"/>
    <property type="match status" value="1"/>
</dbReference>
<dbReference type="Pfam" id="PF13493">
    <property type="entry name" value="DUF4118"/>
    <property type="match status" value="1"/>
</dbReference>
<keyword evidence="12 13" id="KW-0472">Membrane</keyword>
<evidence type="ECO:0000256" key="2">
    <source>
        <dbReference type="ARBA" id="ARBA00004141"/>
    </source>
</evidence>
<keyword evidence="6 13" id="KW-0812">Transmembrane</keyword>
<dbReference type="InterPro" id="IPR029016">
    <property type="entry name" value="GAF-like_dom_sf"/>
</dbReference>
<dbReference type="InterPro" id="IPR052023">
    <property type="entry name" value="Histidine_kinase_KdpD"/>
</dbReference>
<feature type="transmembrane region" description="Helical" evidence="13">
    <location>
        <begin position="80"/>
        <end position="100"/>
    </location>
</feature>
<dbReference type="Pfam" id="PF13492">
    <property type="entry name" value="GAF_3"/>
    <property type="match status" value="1"/>
</dbReference>
<evidence type="ECO:0000256" key="13">
    <source>
        <dbReference type="SAM" id="Phobius"/>
    </source>
</evidence>
<keyword evidence="11" id="KW-0902">Two-component regulatory system</keyword>
<dbReference type="InterPro" id="IPR038318">
    <property type="entry name" value="KdpD_sf"/>
</dbReference>
<comment type="subcellular location">
    <subcellularLocation>
        <location evidence="2">Membrane</location>
        <topology evidence="2">Multi-pass membrane protein</topology>
    </subcellularLocation>
</comment>
<keyword evidence="7" id="KW-0547">Nucleotide-binding</keyword>
<dbReference type="InterPro" id="IPR005467">
    <property type="entry name" value="His_kinase_dom"/>
</dbReference>
<reference evidence="15" key="1">
    <citation type="submission" date="2022-08" db="EMBL/GenBank/DDBJ databases">
        <title>Alicyclobacillus fastidiosus DSM 17978, complete genome.</title>
        <authorList>
            <person name="Wang Q."/>
            <person name="Cai R."/>
            <person name="Wang Z."/>
        </authorList>
    </citation>
    <scope>NUCLEOTIDE SEQUENCE</scope>
    <source>
        <strain evidence="15">DSM 17978</strain>
    </source>
</reference>
<feature type="transmembrane region" description="Helical" evidence="13">
    <location>
        <begin position="112"/>
        <end position="133"/>
    </location>
</feature>
<keyword evidence="16" id="KW-1185">Reference proteome</keyword>
<dbReference type="EC" id="2.7.13.3" evidence="3"/>
<evidence type="ECO:0000256" key="9">
    <source>
        <dbReference type="ARBA" id="ARBA00022840"/>
    </source>
</evidence>
<dbReference type="Gene3D" id="3.30.450.40">
    <property type="match status" value="1"/>
</dbReference>
<dbReference type="InterPro" id="IPR036097">
    <property type="entry name" value="HisK_dim/P_sf"/>
</dbReference>
<evidence type="ECO:0000256" key="5">
    <source>
        <dbReference type="ARBA" id="ARBA00022679"/>
    </source>
</evidence>
<dbReference type="SUPFAM" id="SSF55874">
    <property type="entry name" value="ATPase domain of HSP90 chaperone/DNA topoisomerase II/histidine kinase"/>
    <property type="match status" value="1"/>
</dbReference>
<evidence type="ECO:0000256" key="4">
    <source>
        <dbReference type="ARBA" id="ARBA00022553"/>
    </source>
</evidence>
<accession>A0ABY6ZEJ6</accession>
<gene>
    <name evidence="15" type="ORF">NZD89_23780</name>
</gene>
<evidence type="ECO:0000256" key="11">
    <source>
        <dbReference type="ARBA" id="ARBA00023012"/>
    </source>
</evidence>
<dbReference type="PROSITE" id="PS50109">
    <property type="entry name" value="HIS_KIN"/>
    <property type="match status" value="1"/>
</dbReference>
<evidence type="ECO:0000256" key="8">
    <source>
        <dbReference type="ARBA" id="ARBA00022777"/>
    </source>
</evidence>
<evidence type="ECO:0000256" key="6">
    <source>
        <dbReference type="ARBA" id="ARBA00022692"/>
    </source>
</evidence>
<organism evidence="15 16">
    <name type="scientific">Alicyclobacillus fastidiosus</name>
    <dbReference type="NCBI Taxonomy" id="392011"/>
    <lineage>
        <taxon>Bacteria</taxon>
        <taxon>Bacillati</taxon>
        <taxon>Bacillota</taxon>
        <taxon>Bacilli</taxon>
        <taxon>Bacillales</taxon>
        <taxon>Alicyclobacillaceae</taxon>
        <taxon>Alicyclobacillus</taxon>
    </lineage>
</organism>
<dbReference type="InterPro" id="IPR003594">
    <property type="entry name" value="HATPase_dom"/>
</dbReference>
<dbReference type="EMBL" id="CP104067">
    <property type="protein sequence ID" value="WAH41248.1"/>
    <property type="molecule type" value="Genomic_DNA"/>
</dbReference>
<evidence type="ECO:0000313" key="15">
    <source>
        <dbReference type="EMBL" id="WAH41248.1"/>
    </source>
</evidence>
<comment type="catalytic activity">
    <reaction evidence="1">
        <text>ATP + protein L-histidine = ADP + protein N-phospho-L-histidine.</text>
        <dbReference type="EC" id="2.7.13.3"/>
    </reaction>
</comment>
<dbReference type="SMART" id="SM00388">
    <property type="entry name" value="HisKA"/>
    <property type="match status" value="1"/>
</dbReference>
<keyword evidence="9" id="KW-0067">ATP-binding</keyword>
<dbReference type="InterPro" id="IPR025201">
    <property type="entry name" value="KdpD_TM"/>
</dbReference>
<evidence type="ECO:0000313" key="16">
    <source>
        <dbReference type="Proteomes" id="UP001164761"/>
    </source>
</evidence>
<evidence type="ECO:0000256" key="7">
    <source>
        <dbReference type="ARBA" id="ARBA00022741"/>
    </source>
</evidence>
<evidence type="ECO:0000259" key="14">
    <source>
        <dbReference type="PROSITE" id="PS50109"/>
    </source>
</evidence>
<proteinExistence type="predicted"/>
<sequence>MRKSTRRKWRVLTSQVTTWSIPDNTVVGSPVDGNGILPYLIVTCMVAGLTVLFWKIGYAFTLVNLALLYLLPVMISSVRWGVGPSFCAAGLGVLTFDYFFIPPIHRFTVSDLRYCLSFAVYLAVAVLTASLAGQLRQRVKEASEREAITSALYTLSTQVAASGNLDSVLNEIICHASNTFGLYAAILLPDASGKLVVRAQGSLQNKDHSATVEPRISRWVYEHGQMAGFGTNTNRDASLLYVPVKTESKTYGVMCIGAAQPLGIGVANSRIRIVQALAGLAAVCIARIHFEEQAKIAHLTAESERLRTALLDSISHELRTPLATILGAVTGMTESANVLSVEDQQELLLTVREGAMRMNRLVTNLLGMVRMESGMLRLKKQWCDVADIVGVALRQVQDSLQNRHVDIHLPNNLPAVAVDDVLIEQVLVNLLSNAIKFSPDDSSIRLDCMEYDGILTIRIRDEGIGINPNEVEKIFDKFYRSNNGKNIPGTGLGLAICKGVIEAHGGEIFARPAEGVGTIVTIRLPIDDSPEFPDDGVDIEQ</sequence>
<dbReference type="CDD" id="cd00075">
    <property type="entry name" value="HATPase"/>
    <property type="match status" value="1"/>
</dbReference>
<keyword evidence="10 13" id="KW-1133">Transmembrane helix</keyword>